<dbReference type="EMBL" id="BSYI01000038">
    <property type="protein sequence ID" value="GMG84546.1"/>
    <property type="molecule type" value="Genomic_DNA"/>
</dbReference>
<dbReference type="NCBIfam" id="TIGR00778">
    <property type="entry name" value="ahpD_dom"/>
    <property type="match status" value="1"/>
</dbReference>
<proteinExistence type="predicted"/>
<dbReference type="Proteomes" id="UP001239909">
    <property type="component" value="Unassembled WGS sequence"/>
</dbReference>
<gene>
    <name evidence="2" type="ORF">LNKW23_37620</name>
</gene>
<evidence type="ECO:0000259" key="1">
    <source>
        <dbReference type="Pfam" id="PF02627"/>
    </source>
</evidence>
<dbReference type="RefSeq" id="WP_285673606.1">
    <property type="nucleotide sequence ID" value="NZ_BSYI01000038.1"/>
</dbReference>
<accession>A0ABQ6LS45</accession>
<dbReference type="InterPro" id="IPR029032">
    <property type="entry name" value="AhpD-like"/>
</dbReference>
<feature type="domain" description="Carboxymuconolactone decarboxylase-like" evidence="1">
    <location>
        <begin position="41"/>
        <end position="108"/>
    </location>
</feature>
<comment type="caution">
    <text evidence="2">The sequence shown here is derived from an EMBL/GenBank/DDBJ whole genome shotgun (WGS) entry which is preliminary data.</text>
</comment>
<keyword evidence="3" id="KW-1185">Reference proteome</keyword>
<organism evidence="2 3">
    <name type="scientific">Paralimibaculum aggregatum</name>
    <dbReference type="NCBI Taxonomy" id="3036245"/>
    <lineage>
        <taxon>Bacteria</taxon>
        <taxon>Pseudomonadati</taxon>
        <taxon>Pseudomonadota</taxon>
        <taxon>Alphaproteobacteria</taxon>
        <taxon>Rhodobacterales</taxon>
        <taxon>Paracoccaceae</taxon>
        <taxon>Paralimibaculum</taxon>
    </lineage>
</organism>
<evidence type="ECO:0000313" key="2">
    <source>
        <dbReference type="EMBL" id="GMG84546.1"/>
    </source>
</evidence>
<dbReference type="PANTHER" id="PTHR35446">
    <property type="entry name" value="SI:CH211-175M2.5"/>
    <property type="match status" value="1"/>
</dbReference>
<name>A0ABQ6LS45_9RHOB</name>
<dbReference type="InterPro" id="IPR003779">
    <property type="entry name" value="CMD-like"/>
</dbReference>
<dbReference type="Pfam" id="PF02627">
    <property type="entry name" value="CMD"/>
    <property type="match status" value="1"/>
</dbReference>
<dbReference type="InterPro" id="IPR004675">
    <property type="entry name" value="AhpD_core"/>
</dbReference>
<sequence>MSRYTIHTPETAADAARETLAAVAEARGFLPNVVAVLGNAPNVLDALVAMNTQFGAGRLSPAEREIVQLAVSVRNGCGYCVAGHSLFAREAAVPEAEIAALRAGRALVDPGHEALRRLAGVLAAGNGHGADAACQSFLEAGYSREQMLDVILGVAVKTFTNTLSILLSLPLDDRFGPFAWTADEAARPGRAA</sequence>
<dbReference type="PANTHER" id="PTHR35446:SF3">
    <property type="entry name" value="CMD DOMAIN-CONTAINING PROTEIN"/>
    <property type="match status" value="1"/>
</dbReference>
<evidence type="ECO:0000313" key="3">
    <source>
        <dbReference type="Proteomes" id="UP001239909"/>
    </source>
</evidence>
<dbReference type="SUPFAM" id="SSF69118">
    <property type="entry name" value="AhpD-like"/>
    <property type="match status" value="1"/>
</dbReference>
<dbReference type="Gene3D" id="1.20.1290.10">
    <property type="entry name" value="AhpD-like"/>
    <property type="match status" value="1"/>
</dbReference>
<protein>
    <submittedName>
        <fullName evidence="2">Carboxymuconolactone decarboxylase family protein</fullName>
    </submittedName>
</protein>
<reference evidence="2 3" key="1">
    <citation type="submission" date="2023-04" db="EMBL/GenBank/DDBJ databases">
        <title>Marinoamorphus aggregata gen. nov., sp. Nov., isolate from tissue of brittle star Ophioplocus japonicus.</title>
        <authorList>
            <person name="Kawano K."/>
            <person name="Sawayama S."/>
            <person name="Nakagawa S."/>
        </authorList>
    </citation>
    <scope>NUCLEOTIDE SEQUENCE [LARGE SCALE GENOMIC DNA]</scope>
    <source>
        <strain evidence="2 3">NKW23</strain>
    </source>
</reference>